<gene>
    <name evidence="2" type="ORF">CAUJ_LOCUS1592</name>
</gene>
<dbReference type="EMBL" id="CAJGYM010000003">
    <property type="protein sequence ID" value="CAD6185673.1"/>
    <property type="molecule type" value="Genomic_DNA"/>
</dbReference>
<feature type="region of interest" description="Disordered" evidence="1">
    <location>
        <begin position="26"/>
        <end position="84"/>
    </location>
</feature>
<reference evidence="2" key="1">
    <citation type="submission" date="2020-10" db="EMBL/GenBank/DDBJ databases">
        <authorList>
            <person name="Kikuchi T."/>
        </authorList>
    </citation>
    <scope>NUCLEOTIDE SEQUENCE</scope>
    <source>
        <strain evidence="2">NKZ352</strain>
    </source>
</reference>
<comment type="caution">
    <text evidence="2">The sequence shown here is derived from an EMBL/GenBank/DDBJ whole genome shotgun (WGS) entry which is preliminary data.</text>
</comment>
<evidence type="ECO:0000313" key="3">
    <source>
        <dbReference type="Proteomes" id="UP000835052"/>
    </source>
</evidence>
<dbReference type="AlphaFoldDB" id="A0A8S1GSP6"/>
<keyword evidence="3" id="KW-1185">Reference proteome</keyword>
<evidence type="ECO:0000313" key="2">
    <source>
        <dbReference type="EMBL" id="CAD6185673.1"/>
    </source>
</evidence>
<dbReference type="Proteomes" id="UP000835052">
    <property type="component" value="Unassembled WGS sequence"/>
</dbReference>
<feature type="compositionally biased region" description="Polar residues" evidence="1">
    <location>
        <begin position="62"/>
        <end position="83"/>
    </location>
</feature>
<name>A0A8S1GSP6_9PELO</name>
<protein>
    <submittedName>
        <fullName evidence="2">Uncharacterized protein</fullName>
    </submittedName>
</protein>
<proteinExistence type="predicted"/>
<evidence type="ECO:0000256" key="1">
    <source>
        <dbReference type="SAM" id="MobiDB-lite"/>
    </source>
</evidence>
<feature type="compositionally biased region" description="Low complexity" evidence="1">
    <location>
        <begin position="37"/>
        <end position="61"/>
    </location>
</feature>
<accession>A0A8S1GSP6</accession>
<sequence length="216" mass="24109">MTTQDKTRATPLDVDDLRLVVERMANRSSVRPGGKASFFRSSIMHSSPSSSSNSTRSRASSCQRSPLANNDSINDQSLSPIENRSSEVILDENIESEPTAECGDDRARIIIQEIVVKNQNGGLKKPTPDDGHHNTRKRGRTVPIELKPRTIEWAGAGEKDASTRRYPKRNRIQPAREWLGEYAQYEELKDGHRVLKGVSRVSIKSKSFAKILGLVK</sequence>
<organism evidence="2 3">
    <name type="scientific">Caenorhabditis auriculariae</name>
    <dbReference type="NCBI Taxonomy" id="2777116"/>
    <lineage>
        <taxon>Eukaryota</taxon>
        <taxon>Metazoa</taxon>
        <taxon>Ecdysozoa</taxon>
        <taxon>Nematoda</taxon>
        <taxon>Chromadorea</taxon>
        <taxon>Rhabditida</taxon>
        <taxon>Rhabditina</taxon>
        <taxon>Rhabditomorpha</taxon>
        <taxon>Rhabditoidea</taxon>
        <taxon>Rhabditidae</taxon>
        <taxon>Peloderinae</taxon>
        <taxon>Caenorhabditis</taxon>
    </lineage>
</organism>